<evidence type="ECO:0000313" key="1">
    <source>
        <dbReference type="EMBL" id="EJX02706.1"/>
    </source>
</evidence>
<sequence length="60" mass="6521">MESNSEEITSEERADALKAIGRYYGLAAKQGLKEAADVASEVLKSLPVLIEGFTDAFEEE</sequence>
<proteinExistence type="predicted"/>
<accession>J9CRA9</accession>
<name>J9CRA9_9ZZZZ</name>
<comment type="caution">
    <text evidence="1">The sequence shown here is derived from an EMBL/GenBank/DDBJ whole genome shotgun (WGS) entry which is preliminary data.</text>
</comment>
<dbReference type="AlphaFoldDB" id="J9CRA9"/>
<protein>
    <submittedName>
        <fullName evidence="1">Uncharacterized protein</fullName>
    </submittedName>
</protein>
<organism evidence="1">
    <name type="scientific">gut metagenome</name>
    <dbReference type="NCBI Taxonomy" id="749906"/>
    <lineage>
        <taxon>unclassified sequences</taxon>
        <taxon>metagenomes</taxon>
        <taxon>organismal metagenomes</taxon>
    </lineage>
</organism>
<gene>
    <name evidence="1" type="ORF">EVA_09163</name>
</gene>
<dbReference type="EMBL" id="AMCI01002433">
    <property type="protein sequence ID" value="EJX02706.1"/>
    <property type="molecule type" value="Genomic_DNA"/>
</dbReference>
<reference evidence="1" key="1">
    <citation type="journal article" date="2012" name="PLoS ONE">
        <title>Gene sets for utilization of primary and secondary nutrition supplies in the distal gut of endangered iberian lynx.</title>
        <authorList>
            <person name="Alcaide M."/>
            <person name="Messina E."/>
            <person name="Richter M."/>
            <person name="Bargiela R."/>
            <person name="Peplies J."/>
            <person name="Huws S.A."/>
            <person name="Newbold C.J."/>
            <person name="Golyshin P.N."/>
            <person name="Simon M.A."/>
            <person name="Lopez G."/>
            <person name="Yakimov M.M."/>
            <person name="Ferrer M."/>
        </authorList>
    </citation>
    <scope>NUCLEOTIDE SEQUENCE</scope>
</reference>